<evidence type="ECO:0000259" key="3">
    <source>
        <dbReference type="PROSITE" id="PS50158"/>
    </source>
</evidence>
<evidence type="ECO:0000313" key="5">
    <source>
        <dbReference type="EMBL" id="TWW59086.1"/>
    </source>
</evidence>
<dbReference type="SUPFAM" id="SSF57756">
    <property type="entry name" value="Retrovirus zinc finger-like domains"/>
    <property type="match status" value="1"/>
</dbReference>
<feature type="region of interest" description="Disordered" evidence="2">
    <location>
        <begin position="698"/>
        <end position="728"/>
    </location>
</feature>
<feature type="domain" description="CCHC-type" evidence="3">
    <location>
        <begin position="152"/>
        <end position="167"/>
    </location>
</feature>
<feature type="domain" description="Reverse transcriptase" evidence="4">
    <location>
        <begin position="926"/>
        <end position="1189"/>
    </location>
</feature>
<proteinExistence type="predicted"/>
<dbReference type="EMBL" id="RHFK02000019">
    <property type="protein sequence ID" value="TWW59086.1"/>
    <property type="molecule type" value="Genomic_DNA"/>
</dbReference>
<gene>
    <name evidence="5" type="ORF">D4764_06G0006160</name>
</gene>
<dbReference type="InterPro" id="IPR001878">
    <property type="entry name" value="Znf_CCHC"/>
</dbReference>
<protein>
    <submittedName>
        <fullName evidence="5">Transposon TX1 uncharacterized 149 kDa protein ORF 2</fullName>
    </submittedName>
</protein>
<dbReference type="InterPro" id="IPR043502">
    <property type="entry name" value="DNA/RNA_pol_sf"/>
</dbReference>
<keyword evidence="1" id="KW-0863">Zinc-finger</keyword>
<keyword evidence="1" id="KW-0479">Metal-binding</keyword>
<keyword evidence="6" id="KW-1185">Reference proteome</keyword>
<dbReference type="Proteomes" id="UP000324091">
    <property type="component" value="Chromosome 6"/>
</dbReference>
<dbReference type="Pfam" id="PF00078">
    <property type="entry name" value="RVT_1"/>
    <property type="match status" value="2"/>
</dbReference>
<dbReference type="GO" id="GO:0003676">
    <property type="term" value="F:nucleic acid binding"/>
    <property type="evidence" value="ECO:0007669"/>
    <property type="project" value="InterPro"/>
</dbReference>
<evidence type="ECO:0000256" key="2">
    <source>
        <dbReference type="SAM" id="MobiDB-lite"/>
    </source>
</evidence>
<dbReference type="SUPFAM" id="SSF56672">
    <property type="entry name" value="DNA/RNA polymerases"/>
    <property type="match status" value="2"/>
</dbReference>
<evidence type="ECO:0000256" key="1">
    <source>
        <dbReference type="PROSITE-ProRule" id="PRU00047"/>
    </source>
</evidence>
<organism evidence="5 6">
    <name type="scientific">Takifugu flavidus</name>
    <name type="common">sansaifugu</name>
    <dbReference type="NCBI Taxonomy" id="433684"/>
    <lineage>
        <taxon>Eukaryota</taxon>
        <taxon>Metazoa</taxon>
        <taxon>Chordata</taxon>
        <taxon>Craniata</taxon>
        <taxon>Vertebrata</taxon>
        <taxon>Euteleostomi</taxon>
        <taxon>Actinopterygii</taxon>
        <taxon>Neopterygii</taxon>
        <taxon>Teleostei</taxon>
        <taxon>Neoteleostei</taxon>
        <taxon>Acanthomorphata</taxon>
        <taxon>Eupercaria</taxon>
        <taxon>Tetraodontiformes</taxon>
        <taxon>Tetradontoidea</taxon>
        <taxon>Tetraodontidae</taxon>
        <taxon>Takifugu</taxon>
    </lineage>
</organism>
<dbReference type="Gene3D" id="3.40.50.12690">
    <property type="match status" value="1"/>
</dbReference>
<evidence type="ECO:0000259" key="4">
    <source>
        <dbReference type="PROSITE" id="PS50878"/>
    </source>
</evidence>
<dbReference type="InterPro" id="IPR036875">
    <property type="entry name" value="Znf_CCHC_sf"/>
</dbReference>
<comment type="caution">
    <text evidence="5">The sequence shown here is derived from an EMBL/GenBank/DDBJ whole genome shotgun (WGS) entry which is preliminary data.</text>
</comment>
<dbReference type="SMART" id="SM00343">
    <property type="entry name" value="ZnF_C2HC"/>
    <property type="match status" value="1"/>
</dbReference>
<dbReference type="AlphaFoldDB" id="A0A5C6MVL7"/>
<dbReference type="Gene3D" id="4.10.60.10">
    <property type="entry name" value="Zinc finger, CCHC-type"/>
    <property type="match status" value="1"/>
</dbReference>
<dbReference type="Gene3D" id="3.60.10.10">
    <property type="entry name" value="Endonuclease/exonuclease/phosphatase"/>
    <property type="match status" value="1"/>
</dbReference>
<evidence type="ECO:0000313" key="6">
    <source>
        <dbReference type="Proteomes" id="UP000324091"/>
    </source>
</evidence>
<accession>A0A5C6MVL7</accession>
<name>A0A5C6MVL7_9TELE</name>
<sequence length="1199" mass="131471">MAANAGLTGLSRKHGVKVGAGSVLSSVEEVVLAVGQKISHSSIKSNARMNRAVVLFLAKVEQVNMQVETGITVGGQFVQVTPLTQPATRITLSNVPLFISDEFLSPLLRHVVSHRRQVHLVLNNRAEEFNYRFIVRVDDFDYTLFATSSALKCFNCNEEGHLARACPTCVVRDARRRSPPLLRLAPSAPRPIPAARRRWFSTEGGSAAPDGSPMESQVEAKLGECVRESEVSGGSESVEMVVEMNGESGNTGGKVDLTGVVCDLGGVMSDVVCDSDELGENGEVMGETVELSEAGETGDRIQTDEQGRVSQVIVELGVPGIVAGEQGEGEVSTGEQETHSDRSIEADWEKEWEGQVLLSHNTTLSGGVGLLFSRGFTPSSLEVEHIVRGQCLVVKARLQNHSLVFINIYAPINDRNHAEPHPASQHCLRQLAYSHGLVDVWRRMQADSRQYTWSCLSDVLLCGDLPRVSEETNSRLDRPLQLDELHAALLSMKGRKSPGVNGLTVEFFKAFWDIVAHDMLDVFNESLASGSLPLSCRRAVVTLLPKNGNLQEIRNWRSVSLLCLDYRILSKASRLGGAMEHVIHRDQTYCVPGRSIVDNVHLIQDVLEVSRSLDVDTGLISLDQEKAFDRVESEFLWKVMERFGFNPGFTAMIRVLYCDIASMLKFMAVCVLPSGETRFRSLELAGVASGSQEKLAAAEPPSVASASGPPAAAEQPASGSQEADTPAEKPTLVIGDSVLRYVKPTPATIVKCIPGARAGDIEVNLRLLARCKRKFGNVIIPVGANDTRLRQSEVTKINLESVCNYAKTMSDSVAFSGPLPNLASDEMFSRIGEDFMSFFTDKVLAIREKANQAIPTTGPSPDVLTVGTYRFSNEPLNSFTPIYFSEASSLIQKSKTTTCLLDPIPTHLLKDVLPLIGSSILDQINGSLVTGYVPRSYKVAVIKPLLKKPSLDPDVLANYRPISNLPFISKVLEKVVVTQLLEHLQRNSLFEMFQSGFRAHHSTETALLKVTNALLIASDHGLVSMLVLLDLSAAFDTVDHSILLQRLEHVIGIKGTALDWFRSYLSDRYQFAHVHGVPSSYSRVSHGVPQGSVLGPILFTLYMLPLGNIIRQHGIHFHCYADDTQLYLSMKPEETEKLVKLQTCLKDIKSWMSSNFLLLNSGKTEVMVFGPEPLRNRLDHMITLDGISLTSSEQSRSNI</sequence>
<dbReference type="PROSITE" id="PS50878">
    <property type="entry name" value="RT_POL"/>
    <property type="match status" value="1"/>
</dbReference>
<dbReference type="Gene3D" id="3.40.50.12700">
    <property type="match status" value="1"/>
</dbReference>
<dbReference type="SUPFAM" id="SSF56219">
    <property type="entry name" value="DNase I-like"/>
    <property type="match status" value="1"/>
</dbReference>
<dbReference type="InterPro" id="IPR036691">
    <property type="entry name" value="Endo/exonu/phosph_ase_sf"/>
</dbReference>
<dbReference type="CDD" id="cd01650">
    <property type="entry name" value="RT_nLTR_like"/>
    <property type="match status" value="2"/>
</dbReference>
<dbReference type="PROSITE" id="PS50158">
    <property type="entry name" value="ZF_CCHC"/>
    <property type="match status" value="1"/>
</dbReference>
<dbReference type="GO" id="GO:0008270">
    <property type="term" value="F:zinc ion binding"/>
    <property type="evidence" value="ECO:0007669"/>
    <property type="project" value="UniProtKB-KW"/>
</dbReference>
<dbReference type="InterPro" id="IPR000477">
    <property type="entry name" value="RT_dom"/>
</dbReference>
<dbReference type="PANTHER" id="PTHR19446">
    <property type="entry name" value="REVERSE TRANSCRIPTASES"/>
    <property type="match status" value="1"/>
</dbReference>
<reference evidence="5 6" key="1">
    <citation type="submission" date="2019-04" db="EMBL/GenBank/DDBJ databases">
        <title>Chromosome genome assembly for Takifugu flavidus.</title>
        <authorList>
            <person name="Xiao S."/>
        </authorList>
    </citation>
    <scope>NUCLEOTIDE SEQUENCE [LARGE SCALE GENOMIC DNA]</scope>
    <source>
        <strain evidence="5">HTHZ2018</strain>
        <tissue evidence="5">Muscle</tissue>
    </source>
</reference>
<keyword evidence="1" id="KW-0862">Zinc</keyword>
<feature type="compositionally biased region" description="Low complexity" evidence="2">
    <location>
        <begin position="698"/>
        <end position="723"/>
    </location>
</feature>
<dbReference type="Pfam" id="PF00098">
    <property type="entry name" value="zf-CCHC"/>
    <property type="match status" value="1"/>
</dbReference>